<evidence type="ECO:0000256" key="2">
    <source>
        <dbReference type="SAM" id="MobiDB-lite"/>
    </source>
</evidence>
<dbReference type="Proteomes" id="UP000799118">
    <property type="component" value="Unassembled WGS sequence"/>
</dbReference>
<reference evidence="4" key="1">
    <citation type="journal article" date="2019" name="Environ. Microbiol.">
        <title>Fungal ecological strategies reflected in gene transcription - a case study of two litter decomposers.</title>
        <authorList>
            <person name="Barbi F."/>
            <person name="Kohler A."/>
            <person name="Barry K."/>
            <person name="Baskaran P."/>
            <person name="Daum C."/>
            <person name="Fauchery L."/>
            <person name="Ihrmark K."/>
            <person name="Kuo A."/>
            <person name="LaButti K."/>
            <person name="Lipzen A."/>
            <person name="Morin E."/>
            <person name="Grigoriev I.V."/>
            <person name="Henrissat B."/>
            <person name="Lindahl B."/>
            <person name="Martin F."/>
        </authorList>
    </citation>
    <scope>NUCLEOTIDE SEQUENCE</scope>
    <source>
        <strain evidence="4">JB14</strain>
    </source>
</reference>
<feature type="region of interest" description="Disordered" evidence="2">
    <location>
        <begin position="1"/>
        <end position="26"/>
    </location>
</feature>
<accession>A0A6A4HGR7</accession>
<dbReference type="PANTHER" id="PTHR42115">
    <property type="entry name" value="BETA-SYNTHASE (BETA-THIONASE), PUTATIVE (AFU_ORTHOLOGUE AFUA_3G08420)-RELATED"/>
    <property type="match status" value="1"/>
</dbReference>
<keyword evidence="1" id="KW-0129">CBS domain</keyword>
<evidence type="ECO:0000313" key="4">
    <source>
        <dbReference type="EMBL" id="KAE9397719.1"/>
    </source>
</evidence>
<keyword evidence="5" id="KW-1185">Reference proteome</keyword>
<feature type="domain" description="CBS" evidence="3">
    <location>
        <begin position="37"/>
        <end position="94"/>
    </location>
</feature>
<protein>
    <recommendedName>
        <fullName evidence="3">CBS domain-containing protein</fullName>
    </recommendedName>
</protein>
<dbReference type="EMBL" id="ML769493">
    <property type="protein sequence ID" value="KAE9397719.1"/>
    <property type="molecule type" value="Genomic_DNA"/>
</dbReference>
<evidence type="ECO:0000256" key="1">
    <source>
        <dbReference type="PROSITE-ProRule" id="PRU00703"/>
    </source>
</evidence>
<proteinExistence type="predicted"/>
<dbReference type="AlphaFoldDB" id="A0A6A4HGR7"/>
<dbReference type="PANTHER" id="PTHR42115:SF1">
    <property type="entry name" value="BETA-SYNTHASE (BETA-THIONASE), PUTATIVE (AFU_ORTHOLOGUE AFUA_3G08420)-RELATED"/>
    <property type="match status" value="1"/>
</dbReference>
<gene>
    <name evidence="4" type="ORF">BT96DRAFT_1020617</name>
</gene>
<evidence type="ECO:0000259" key="3">
    <source>
        <dbReference type="PROSITE" id="PS51371"/>
    </source>
</evidence>
<dbReference type="Gene3D" id="3.10.580.10">
    <property type="entry name" value="CBS-domain"/>
    <property type="match status" value="1"/>
</dbReference>
<feature type="compositionally biased region" description="Polar residues" evidence="2">
    <location>
        <begin position="1"/>
        <end position="22"/>
    </location>
</feature>
<dbReference type="InterPro" id="IPR000644">
    <property type="entry name" value="CBS_dom"/>
</dbReference>
<evidence type="ECO:0000313" key="5">
    <source>
        <dbReference type="Proteomes" id="UP000799118"/>
    </source>
</evidence>
<dbReference type="Pfam" id="PF00571">
    <property type="entry name" value="CBS"/>
    <property type="match status" value="1"/>
</dbReference>
<sequence length="163" mass="18301">MLATMPPTNFASTSTGVSNPGPSTADKYRGAVVEDLQLPPAFALPFTEPVSRVIELAYERDFSHIPVLDKNRRPLGYVEVSKLKQLWEEGKADPNEKVSTYMIRFKRSSSEPYTLVTPLTSLDELEGFLRENIFALVTDSQRKFVLAVATAQDLQQFVTRRGF</sequence>
<organism evidence="4 5">
    <name type="scientific">Gymnopus androsaceus JB14</name>
    <dbReference type="NCBI Taxonomy" id="1447944"/>
    <lineage>
        <taxon>Eukaryota</taxon>
        <taxon>Fungi</taxon>
        <taxon>Dikarya</taxon>
        <taxon>Basidiomycota</taxon>
        <taxon>Agaricomycotina</taxon>
        <taxon>Agaricomycetes</taxon>
        <taxon>Agaricomycetidae</taxon>
        <taxon>Agaricales</taxon>
        <taxon>Marasmiineae</taxon>
        <taxon>Omphalotaceae</taxon>
        <taxon>Gymnopus</taxon>
    </lineage>
</organism>
<name>A0A6A4HGR7_9AGAR</name>
<dbReference type="InterPro" id="IPR046342">
    <property type="entry name" value="CBS_dom_sf"/>
</dbReference>
<dbReference type="SUPFAM" id="SSF54631">
    <property type="entry name" value="CBS-domain pair"/>
    <property type="match status" value="1"/>
</dbReference>
<dbReference type="PROSITE" id="PS51371">
    <property type="entry name" value="CBS"/>
    <property type="match status" value="1"/>
</dbReference>
<dbReference type="OrthoDB" id="2536440at2759"/>